<accession>A0ACC2WRM2</accession>
<comment type="caution">
    <text evidence="1">The sequence shown here is derived from an EMBL/GenBank/DDBJ whole genome shotgun (WGS) entry which is preliminary data.</text>
</comment>
<organism evidence="1 2">
    <name type="scientific">Naganishia cerealis</name>
    <dbReference type="NCBI Taxonomy" id="610337"/>
    <lineage>
        <taxon>Eukaryota</taxon>
        <taxon>Fungi</taxon>
        <taxon>Dikarya</taxon>
        <taxon>Basidiomycota</taxon>
        <taxon>Agaricomycotina</taxon>
        <taxon>Tremellomycetes</taxon>
        <taxon>Filobasidiales</taxon>
        <taxon>Filobasidiaceae</taxon>
        <taxon>Naganishia</taxon>
    </lineage>
</organism>
<dbReference type="Proteomes" id="UP001241377">
    <property type="component" value="Unassembled WGS sequence"/>
</dbReference>
<name>A0ACC2WRM2_9TREE</name>
<dbReference type="EMBL" id="JASBWR010000001">
    <property type="protein sequence ID" value="KAJ9113960.1"/>
    <property type="molecule type" value="Genomic_DNA"/>
</dbReference>
<protein>
    <submittedName>
        <fullName evidence="1">Uncharacterized protein</fullName>
    </submittedName>
</protein>
<keyword evidence="2" id="KW-1185">Reference proteome</keyword>
<evidence type="ECO:0000313" key="2">
    <source>
        <dbReference type="Proteomes" id="UP001241377"/>
    </source>
</evidence>
<proteinExistence type="predicted"/>
<reference evidence="1" key="1">
    <citation type="submission" date="2023-04" db="EMBL/GenBank/DDBJ databases">
        <title>Draft Genome sequencing of Naganishia species isolated from polar environments using Oxford Nanopore Technology.</title>
        <authorList>
            <person name="Leo P."/>
            <person name="Venkateswaran K."/>
        </authorList>
    </citation>
    <scope>NUCLEOTIDE SEQUENCE</scope>
    <source>
        <strain evidence="1">MNA-CCFEE 5261</strain>
    </source>
</reference>
<gene>
    <name evidence="1" type="ORF">QFC19_000156</name>
</gene>
<evidence type="ECO:0000313" key="1">
    <source>
        <dbReference type="EMBL" id="KAJ9113960.1"/>
    </source>
</evidence>
<sequence length="122" mass="12970">MTKQPPSLGHSSQQAKRVARARAQPAAAVKNNAQEQQGEESTPAADNQEAGNDAQSFDASDGGSIGGNTQQTSPYSSTVDCDRKSGKEDSCLTDSTGTSNNDQGRSDSPNMIMEEKYWEFHG</sequence>